<comment type="caution">
    <text evidence="1">The sequence shown here is derived from an EMBL/GenBank/DDBJ whole genome shotgun (WGS) entry which is preliminary data.</text>
</comment>
<organism evidence="1 2">
    <name type="scientific">Lysobacter koreensis</name>
    <dbReference type="NCBI Taxonomy" id="266122"/>
    <lineage>
        <taxon>Bacteria</taxon>
        <taxon>Pseudomonadati</taxon>
        <taxon>Pseudomonadota</taxon>
        <taxon>Gammaproteobacteria</taxon>
        <taxon>Lysobacterales</taxon>
        <taxon>Lysobacteraceae</taxon>
        <taxon>Lysobacter</taxon>
    </lineage>
</organism>
<dbReference type="EMBL" id="JBHTIH010000002">
    <property type="protein sequence ID" value="MFD0738237.1"/>
    <property type="molecule type" value="Genomic_DNA"/>
</dbReference>
<accession>A0ABW2YIJ2</accession>
<dbReference type="RefSeq" id="WP_386811170.1">
    <property type="nucleotide sequence ID" value="NZ_JBHTIH010000002.1"/>
</dbReference>
<reference evidence="2" key="1">
    <citation type="journal article" date="2019" name="Int. J. Syst. Evol. Microbiol.">
        <title>The Global Catalogue of Microorganisms (GCM) 10K type strain sequencing project: providing services to taxonomists for standard genome sequencing and annotation.</title>
        <authorList>
            <consortium name="The Broad Institute Genomics Platform"/>
            <consortium name="The Broad Institute Genome Sequencing Center for Infectious Disease"/>
            <person name="Wu L."/>
            <person name="Ma J."/>
        </authorList>
    </citation>
    <scope>NUCLEOTIDE SEQUENCE [LARGE SCALE GENOMIC DNA]</scope>
    <source>
        <strain evidence="2">CCUG 55491</strain>
    </source>
</reference>
<gene>
    <name evidence="1" type="ORF">ACFQZQ_02895</name>
</gene>
<protein>
    <submittedName>
        <fullName evidence="1">Uncharacterized protein</fullName>
    </submittedName>
</protein>
<dbReference type="Proteomes" id="UP001597090">
    <property type="component" value="Unassembled WGS sequence"/>
</dbReference>
<evidence type="ECO:0000313" key="2">
    <source>
        <dbReference type="Proteomes" id="UP001597090"/>
    </source>
</evidence>
<keyword evidence="2" id="KW-1185">Reference proteome</keyword>
<name>A0ABW2YIJ2_9GAMM</name>
<proteinExistence type="predicted"/>
<evidence type="ECO:0000313" key="1">
    <source>
        <dbReference type="EMBL" id="MFD0738237.1"/>
    </source>
</evidence>
<sequence>MATVATPNMSSVGECPILPSAAIAITPADGNTFACPISVYVGGAGIVTCSPASGGADVAITMPAGSVVPFRVLAVKATGTTATLMVAVY</sequence>